<name>A0A484G948_COLOR</name>
<dbReference type="OrthoDB" id="10614534at2759"/>
<accession>A0A484G948</accession>
<dbReference type="Proteomes" id="UP000014480">
    <property type="component" value="Unassembled WGS sequence"/>
</dbReference>
<feature type="compositionally biased region" description="Polar residues" evidence="1">
    <location>
        <begin position="11"/>
        <end position="30"/>
    </location>
</feature>
<dbReference type="AlphaFoldDB" id="A0A484G948"/>
<comment type="caution">
    <text evidence="2">The sequence shown here is derived from an EMBL/GenBank/DDBJ whole genome shotgun (WGS) entry which is preliminary data.</text>
</comment>
<proteinExistence type="predicted"/>
<evidence type="ECO:0000313" key="3">
    <source>
        <dbReference type="Proteomes" id="UP000014480"/>
    </source>
</evidence>
<feature type="region of interest" description="Disordered" evidence="1">
    <location>
        <begin position="134"/>
        <end position="190"/>
    </location>
</feature>
<gene>
    <name evidence="2" type="ORF">Cob_v000569</name>
</gene>
<protein>
    <submittedName>
        <fullName evidence="2">Uncharacterized protein</fullName>
    </submittedName>
</protein>
<keyword evidence="3" id="KW-1185">Reference proteome</keyword>
<reference evidence="3" key="1">
    <citation type="journal article" date="2013" name="New Phytol.">
        <title>Comparative genomic and transcriptomic analyses reveal the hemibiotrophic stage shift of Colletotrichum fungi.</title>
        <authorList>
            <person name="Gan P."/>
            <person name="Ikeda K."/>
            <person name="Irieda H."/>
            <person name="Narusaka M."/>
            <person name="O'Connell R.J."/>
            <person name="Narusaka Y."/>
            <person name="Takano Y."/>
            <person name="Kubo Y."/>
            <person name="Shirasu K."/>
        </authorList>
    </citation>
    <scope>NUCLEOTIDE SEQUENCE [LARGE SCALE GENOMIC DNA]</scope>
    <source>
        <strain evidence="3">104-T / ATCC 96160 / CBS 514.97 / LARS 414 / MAFF 240422</strain>
    </source>
</reference>
<sequence length="287" mass="31071">MLIRSRRTSIDDSNGCLSGDTGRSSRQQQQHFGSAIEPVAFGQTTRLHTMKPVTLAVLAAAMAAAPVPASAAGTCCTDSLRAGNIFDVCVAWAVQCKNPRECVAETRRDNPQAWGWCTFCFNDVGADGRCTEDPPAAGDALSFPDARPPRRLPKRGARDLGAPPGFGEVLPRVEQRGGGGGEEELARRADPESVPFTIPVRYSRGSSIDEFDVGDVHFSVVTSARGNIQIGINNKSRKKIKWVVENHAPTRPDLESDELDIGKKHYFRWEESAKPGDPCVALVTLLD</sequence>
<reference evidence="3" key="2">
    <citation type="journal article" date="2019" name="Mol. Plant Microbe Interact.">
        <title>Genome sequence resources for four phytopathogenic fungi from the Colletotrichum orbiculare species complex.</title>
        <authorList>
            <person name="Gan P."/>
            <person name="Tsushima A."/>
            <person name="Narusaka M."/>
            <person name="Narusaka Y."/>
            <person name="Takano Y."/>
            <person name="Kubo Y."/>
            <person name="Shirasu K."/>
        </authorList>
    </citation>
    <scope>GENOME REANNOTATION</scope>
    <source>
        <strain evidence="3">104-T / ATCC 96160 / CBS 514.97 / LARS 414 / MAFF 240422</strain>
    </source>
</reference>
<feature type="region of interest" description="Disordered" evidence="1">
    <location>
        <begin position="1"/>
        <end position="30"/>
    </location>
</feature>
<evidence type="ECO:0000313" key="2">
    <source>
        <dbReference type="EMBL" id="TDZ26969.1"/>
    </source>
</evidence>
<dbReference type="EMBL" id="AMCV02000001">
    <property type="protein sequence ID" value="TDZ26969.1"/>
    <property type="molecule type" value="Genomic_DNA"/>
</dbReference>
<evidence type="ECO:0000256" key="1">
    <source>
        <dbReference type="SAM" id="MobiDB-lite"/>
    </source>
</evidence>
<organism evidence="2 3">
    <name type="scientific">Colletotrichum orbiculare (strain 104-T / ATCC 96160 / CBS 514.97 / LARS 414 / MAFF 240422)</name>
    <name type="common">Cucumber anthracnose fungus</name>
    <name type="synonym">Colletotrichum lagenarium</name>
    <dbReference type="NCBI Taxonomy" id="1213857"/>
    <lineage>
        <taxon>Eukaryota</taxon>
        <taxon>Fungi</taxon>
        <taxon>Dikarya</taxon>
        <taxon>Ascomycota</taxon>
        <taxon>Pezizomycotina</taxon>
        <taxon>Sordariomycetes</taxon>
        <taxon>Hypocreomycetidae</taxon>
        <taxon>Glomerellales</taxon>
        <taxon>Glomerellaceae</taxon>
        <taxon>Colletotrichum</taxon>
        <taxon>Colletotrichum orbiculare species complex</taxon>
    </lineage>
</organism>